<name>A0ABM1S6D3_LIMPO</name>
<dbReference type="PANTHER" id="PTHR16092:SF14">
    <property type="entry name" value="EXOCYST COMPLEX COMPONENT 1 ISOFORM X1"/>
    <property type="match status" value="1"/>
</dbReference>
<evidence type="ECO:0000313" key="2">
    <source>
        <dbReference type="Proteomes" id="UP000694941"/>
    </source>
</evidence>
<reference evidence="3" key="1">
    <citation type="submission" date="2025-08" db="UniProtKB">
        <authorList>
            <consortium name="RefSeq"/>
        </authorList>
    </citation>
    <scope>IDENTIFICATION</scope>
    <source>
        <tissue evidence="3">Muscle</tissue>
    </source>
</reference>
<dbReference type="PANTHER" id="PTHR16092">
    <property type="entry name" value="SEC3/SYNTAXIN-RELATED"/>
    <property type="match status" value="1"/>
</dbReference>
<evidence type="ECO:0000259" key="1">
    <source>
        <dbReference type="SMART" id="SM01313"/>
    </source>
</evidence>
<gene>
    <name evidence="3" type="primary">LOC106457507</name>
</gene>
<keyword evidence="2" id="KW-1185">Reference proteome</keyword>
<proteinExistence type="predicted"/>
<organism evidence="2 3">
    <name type="scientific">Limulus polyphemus</name>
    <name type="common">Atlantic horseshoe crab</name>
    <dbReference type="NCBI Taxonomy" id="6850"/>
    <lineage>
        <taxon>Eukaryota</taxon>
        <taxon>Metazoa</taxon>
        <taxon>Ecdysozoa</taxon>
        <taxon>Arthropoda</taxon>
        <taxon>Chelicerata</taxon>
        <taxon>Merostomata</taxon>
        <taxon>Xiphosura</taxon>
        <taxon>Limulidae</taxon>
        <taxon>Limulus</taxon>
    </lineage>
</organism>
<dbReference type="InterPro" id="IPR028258">
    <property type="entry name" value="Sec3-PIP2_bind"/>
</dbReference>
<evidence type="ECO:0000313" key="3">
    <source>
        <dbReference type="RefSeq" id="XP_022239188.1"/>
    </source>
</evidence>
<dbReference type="Pfam" id="PF09763">
    <property type="entry name" value="Sec3_CC"/>
    <property type="match status" value="1"/>
</dbReference>
<dbReference type="Gene3D" id="2.30.29.90">
    <property type="match status" value="1"/>
</dbReference>
<feature type="non-terminal residue" evidence="3">
    <location>
        <position position="566"/>
    </location>
</feature>
<dbReference type="CDD" id="cd14683">
    <property type="entry name" value="PH-EXOC1"/>
    <property type="match status" value="1"/>
</dbReference>
<dbReference type="SMART" id="SM01313">
    <property type="entry name" value="Sec3-PIP2_bind"/>
    <property type="match status" value="1"/>
</dbReference>
<feature type="domain" description="Exocyst complex component Sec3 PIP2-binding N-terminal" evidence="1">
    <location>
        <begin position="34"/>
        <end position="124"/>
    </location>
</feature>
<accession>A0ABM1S6D3</accession>
<dbReference type="InterPro" id="IPR019160">
    <property type="entry name" value="Sec3_CC"/>
</dbReference>
<dbReference type="RefSeq" id="XP_022239188.1">
    <property type="nucleotide sequence ID" value="XM_022383480.1"/>
</dbReference>
<dbReference type="Proteomes" id="UP000694941">
    <property type="component" value="Unplaced"/>
</dbReference>
<dbReference type="Pfam" id="PF15277">
    <property type="entry name" value="Sec3-PIP2_bind"/>
    <property type="match status" value="1"/>
</dbReference>
<protein>
    <submittedName>
        <fullName evidence="3">Exocyst complex component 1-like</fullName>
    </submittedName>
</protein>
<dbReference type="GeneID" id="106457507"/>
<sequence length="566" mass="63570">MMGMAAIRHSLQRDVFQPNDERIVGVVSVAKSSKKKKTSFLCAVVSAERPVHASICQVKKSDKDVYKKRATWPLRELKMVDGKDERKNTADFDLHLEKVYKWTASNVAEKLAFISCLWKLCAQHLPRQKPSFVNIPKTLLEETGSTSEGGAPAHHLVEGAIEVEDYQALSSREEADLEKLMAQCEFAICNAEAFTEQLAKEVSTLDGENVHTIMASDQRVQGIMQMLQAAIDETTRVEERLDVYDNLLKNVRDSVLRMEEKDTLIQIQNKNHKKLLDELENMVNQLDLSHQHQMVLLDGDLKTPEGVAAAAAAANALQKAMNAQIHPSLSNMSAFKEQMKLCEKLRAKFTTRLAHHLNNLFVHLGNERGENLSFYASELTLPKHMACHGELMPYTDLMHWLKVSDASSYNQLTKVYTCSLSKLYEQEITWFFEQARENISGKLPLEKDKKGRLTGSSQELVVKPLGKPRSSSLLGNDPEHFGSDLDLTERELFDKLTDRMLSVLEPVCLAEQEFCVQFFGLASDIHPSSTCNSHLSTRPSLLSPTQTPCATSLVGADNEEILSQKK</sequence>